<sequence>MVDHDGRLVTGRYRLRDRLGSGGMGTVWRATDEFLEREVAIKEVTLLGAVEESAPAFQRTLREARASARLRHPNIVTVHDVVLEAGRPWIVMELIDGPSLAEVVERDGPLTERRVTDIARQLLAALASTHDKGILHRDVKPANVLLDGDRVVLTDFGIAVVEGGTALTATNQLIGSPQYLPPERINGQEAGAPSDLWALGVTLFYAITGKSPFQRDDVQSVFAAVLTQDAPPVPGALGPLIEGLLRKDPAKRLTAAGAVALLRHGAEPTRPITREIPGTQLAPRRRRRQVVVALALVVALAATAVLWIVLSQQQTSESALDRMTERGSVIIGVRGDQPGLGWWDSVSQSFTGFDVEIGKRIAAGLGFAEDRITFKAADPAQRENALATGEVDMVIGSYPITDDNKRRVSFAGPYLTSGPSLLVRKEDEQGIRPGSLRGRKVCAVGGTFAAQYLQTAGEVEPSGIVLLESLDECLNALNDKRADAISSDDAILTAYASVAGKRYTVFTYSTVISVEYGIGLGHDEKPLRDKVNNILTNAYNDGTWLQIYDRTLGYADLIPKVPTVKPY</sequence>
<keyword evidence="8" id="KW-0472">Membrane</keyword>
<protein>
    <recommendedName>
        <fullName evidence="1">non-specific serine/threonine protein kinase</fullName>
        <ecNumber evidence="1">2.7.11.1</ecNumber>
    </recommendedName>
</protein>
<evidence type="ECO:0000256" key="1">
    <source>
        <dbReference type="ARBA" id="ARBA00012513"/>
    </source>
</evidence>
<evidence type="ECO:0000256" key="2">
    <source>
        <dbReference type="ARBA" id="ARBA00022527"/>
    </source>
</evidence>
<accession>A0ABS4TXQ6</accession>
<dbReference type="InterPro" id="IPR011009">
    <property type="entry name" value="Kinase-like_dom_sf"/>
</dbReference>
<gene>
    <name evidence="10" type="ORF">JOF56_009570</name>
</gene>
<dbReference type="Pfam" id="PF00069">
    <property type="entry name" value="Pkinase"/>
    <property type="match status" value="1"/>
</dbReference>
<dbReference type="Gene3D" id="3.40.190.10">
    <property type="entry name" value="Periplasmic binding protein-like II"/>
    <property type="match status" value="2"/>
</dbReference>
<dbReference type="InterPro" id="IPR000719">
    <property type="entry name" value="Prot_kinase_dom"/>
</dbReference>
<dbReference type="CDD" id="cd14014">
    <property type="entry name" value="STKc_PknB_like"/>
    <property type="match status" value="1"/>
</dbReference>
<dbReference type="PROSITE" id="PS00107">
    <property type="entry name" value="PROTEIN_KINASE_ATP"/>
    <property type="match status" value="1"/>
</dbReference>
<evidence type="ECO:0000256" key="6">
    <source>
        <dbReference type="ARBA" id="ARBA00022840"/>
    </source>
</evidence>
<dbReference type="Proteomes" id="UP001519332">
    <property type="component" value="Unassembled WGS sequence"/>
</dbReference>
<dbReference type="PANTHER" id="PTHR43289:SF6">
    <property type="entry name" value="SERINE_THREONINE-PROTEIN KINASE NEKL-3"/>
    <property type="match status" value="1"/>
</dbReference>
<dbReference type="RefSeq" id="WP_209646026.1">
    <property type="nucleotide sequence ID" value="NZ_JAGINW010000001.1"/>
</dbReference>
<proteinExistence type="predicted"/>
<evidence type="ECO:0000256" key="4">
    <source>
        <dbReference type="ARBA" id="ARBA00022741"/>
    </source>
</evidence>
<keyword evidence="8" id="KW-1133">Transmembrane helix</keyword>
<dbReference type="SMART" id="SM00220">
    <property type="entry name" value="S_TKc"/>
    <property type="match status" value="1"/>
</dbReference>
<feature type="binding site" evidence="7">
    <location>
        <position position="42"/>
    </location>
    <ligand>
        <name>ATP</name>
        <dbReference type="ChEBI" id="CHEBI:30616"/>
    </ligand>
</feature>
<comment type="caution">
    <text evidence="10">The sequence shown here is derived from an EMBL/GenBank/DDBJ whole genome shotgun (WGS) entry which is preliminary data.</text>
</comment>
<evidence type="ECO:0000313" key="10">
    <source>
        <dbReference type="EMBL" id="MBP2329185.1"/>
    </source>
</evidence>
<dbReference type="InterPro" id="IPR017441">
    <property type="entry name" value="Protein_kinase_ATP_BS"/>
</dbReference>
<dbReference type="PROSITE" id="PS50011">
    <property type="entry name" value="PROTEIN_KINASE_DOM"/>
    <property type="match status" value="1"/>
</dbReference>
<dbReference type="Gene3D" id="1.10.510.10">
    <property type="entry name" value="Transferase(Phosphotransferase) domain 1"/>
    <property type="match status" value="1"/>
</dbReference>
<dbReference type="InterPro" id="IPR008271">
    <property type="entry name" value="Ser/Thr_kinase_AS"/>
</dbReference>
<keyword evidence="11" id="KW-1185">Reference proteome</keyword>
<dbReference type="PANTHER" id="PTHR43289">
    <property type="entry name" value="MITOGEN-ACTIVATED PROTEIN KINASE KINASE KINASE 20-RELATED"/>
    <property type="match status" value="1"/>
</dbReference>
<evidence type="ECO:0000256" key="5">
    <source>
        <dbReference type="ARBA" id="ARBA00022777"/>
    </source>
</evidence>
<reference evidence="10 11" key="1">
    <citation type="submission" date="2021-03" db="EMBL/GenBank/DDBJ databases">
        <title>Sequencing the genomes of 1000 actinobacteria strains.</title>
        <authorList>
            <person name="Klenk H.-P."/>
        </authorList>
    </citation>
    <scope>NUCLEOTIDE SEQUENCE [LARGE SCALE GENOMIC DNA]</scope>
    <source>
        <strain evidence="10 11">DSM 46670</strain>
    </source>
</reference>
<dbReference type="PROSITE" id="PS00108">
    <property type="entry name" value="PROTEIN_KINASE_ST"/>
    <property type="match status" value="1"/>
</dbReference>
<keyword evidence="8" id="KW-0812">Transmembrane</keyword>
<evidence type="ECO:0000256" key="7">
    <source>
        <dbReference type="PROSITE-ProRule" id="PRU10141"/>
    </source>
</evidence>
<dbReference type="EMBL" id="JAGINW010000001">
    <property type="protein sequence ID" value="MBP2329185.1"/>
    <property type="molecule type" value="Genomic_DNA"/>
</dbReference>
<evidence type="ECO:0000256" key="3">
    <source>
        <dbReference type="ARBA" id="ARBA00022679"/>
    </source>
</evidence>
<keyword evidence="3" id="KW-0808">Transferase</keyword>
<dbReference type="SUPFAM" id="SSF53850">
    <property type="entry name" value="Periplasmic binding protein-like II"/>
    <property type="match status" value="1"/>
</dbReference>
<feature type="domain" description="Protein kinase" evidence="9">
    <location>
        <begin position="13"/>
        <end position="267"/>
    </location>
</feature>
<keyword evidence="6 7" id="KW-0067">ATP-binding</keyword>
<evidence type="ECO:0000259" key="9">
    <source>
        <dbReference type="PROSITE" id="PS50011"/>
    </source>
</evidence>
<keyword evidence="2" id="KW-0723">Serine/threonine-protein kinase</keyword>
<feature type="transmembrane region" description="Helical" evidence="8">
    <location>
        <begin position="290"/>
        <end position="310"/>
    </location>
</feature>
<organism evidence="10 11">
    <name type="scientific">Kibdelosporangium banguiense</name>
    <dbReference type="NCBI Taxonomy" id="1365924"/>
    <lineage>
        <taxon>Bacteria</taxon>
        <taxon>Bacillati</taxon>
        <taxon>Actinomycetota</taxon>
        <taxon>Actinomycetes</taxon>
        <taxon>Pseudonocardiales</taxon>
        <taxon>Pseudonocardiaceae</taxon>
        <taxon>Kibdelosporangium</taxon>
    </lineage>
</organism>
<dbReference type="Gene3D" id="3.30.200.20">
    <property type="entry name" value="Phosphorylase Kinase, domain 1"/>
    <property type="match status" value="1"/>
</dbReference>
<dbReference type="InterPro" id="IPR001638">
    <property type="entry name" value="Solute-binding_3/MltF_N"/>
</dbReference>
<dbReference type="EC" id="2.7.11.1" evidence="1"/>
<evidence type="ECO:0000256" key="8">
    <source>
        <dbReference type="SAM" id="Phobius"/>
    </source>
</evidence>
<dbReference type="SUPFAM" id="SSF56112">
    <property type="entry name" value="Protein kinase-like (PK-like)"/>
    <property type="match status" value="1"/>
</dbReference>
<dbReference type="SMART" id="SM00062">
    <property type="entry name" value="PBPb"/>
    <property type="match status" value="1"/>
</dbReference>
<evidence type="ECO:0000313" key="11">
    <source>
        <dbReference type="Proteomes" id="UP001519332"/>
    </source>
</evidence>
<keyword evidence="4 7" id="KW-0547">Nucleotide-binding</keyword>
<dbReference type="Pfam" id="PF00497">
    <property type="entry name" value="SBP_bac_3"/>
    <property type="match status" value="1"/>
</dbReference>
<name>A0ABS4TXQ6_9PSEU</name>
<keyword evidence="5" id="KW-0418">Kinase</keyword>